<evidence type="ECO:0000313" key="2">
    <source>
        <dbReference type="Proteomes" id="UP001186944"/>
    </source>
</evidence>
<evidence type="ECO:0000313" key="1">
    <source>
        <dbReference type="EMBL" id="KAK3097355.1"/>
    </source>
</evidence>
<accession>A0AA88Y2X5</accession>
<dbReference type="InterPro" id="IPR011042">
    <property type="entry name" value="6-blade_b-propeller_TolB-like"/>
</dbReference>
<dbReference type="GO" id="GO:0000209">
    <property type="term" value="P:protein polyubiquitination"/>
    <property type="evidence" value="ECO:0007669"/>
    <property type="project" value="TreeGrafter"/>
</dbReference>
<comment type="caution">
    <text evidence="1">The sequence shown here is derived from an EMBL/GenBank/DDBJ whole genome shotgun (WGS) entry which is preliminary data.</text>
</comment>
<reference evidence="1" key="1">
    <citation type="submission" date="2019-08" db="EMBL/GenBank/DDBJ databases">
        <title>The improved chromosome-level genome for the pearl oyster Pinctada fucata martensii using PacBio sequencing and Hi-C.</title>
        <authorList>
            <person name="Zheng Z."/>
        </authorList>
    </citation>
    <scope>NUCLEOTIDE SEQUENCE</scope>
    <source>
        <strain evidence="1">ZZ-2019</strain>
        <tissue evidence="1">Adductor muscle</tissue>
    </source>
</reference>
<dbReference type="GO" id="GO:0043161">
    <property type="term" value="P:proteasome-mediated ubiquitin-dependent protein catabolic process"/>
    <property type="evidence" value="ECO:0007669"/>
    <property type="project" value="TreeGrafter"/>
</dbReference>
<dbReference type="EMBL" id="VSWD01000007">
    <property type="protein sequence ID" value="KAK3097355.1"/>
    <property type="molecule type" value="Genomic_DNA"/>
</dbReference>
<dbReference type="PANTHER" id="PTHR24104">
    <property type="entry name" value="E3 UBIQUITIN-PROTEIN LIGASE NHLRC1-RELATED"/>
    <property type="match status" value="1"/>
</dbReference>
<proteinExistence type="predicted"/>
<protein>
    <recommendedName>
        <fullName evidence="3">Tripartite motif-containing protein 3</fullName>
    </recommendedName>
</protein>
<sequence>MTDQKMKQTSQFRFYDEKVENREKGSVTDVRAECNHSQLQNDSTKGHIVFPEESQSILKNVENHLKSPLIESSFKTSLPVATILPVNPMEAWTAPIGSQTLTLFNDNGEEIRTAAFPAKVQGFSVLENKDIIFSNYEGRSIHLLTRGGKVSKLVSTSPFSPNGIQVITESQQFIVCLIGTNGGKIVRYSKNGTSRLKTIMNDKTTGLPLFKFPRRVTRNDNGDLGVVDLSLHSLIVVDDDGCTRWIYKGSEESRRNGVTFDPWDVCVDRDQNYLVSNTGNHSVDLLDKNGKFLRYILTTEHGIKFPLGLSFDSRGTLWLGQATGTVTLLRL</sequence>
<organism evidence="1 2">
    <name type="scientific">Pinctada imbricata</name>
    <name type="common">Atlantic pearl-oyster</name>
    <name type="synonym">Pinctada martensii</name>
    <dbReference type="NCBI Taxonomy" id="66713"/>
    <lineage>
        <taxon>Eukaryota</taxon>
        <taxon>Metazoa</taxon>
        <taxon>Spiralia</taxon>
        <taxon>Lophotrochozoa</taxon>
        <taxon>Mollusca</taxon>
        <taxon>Bivalvia</taxon>
        <taxon>Autobranchia</taxon>
        <taxon>Pteriomorphia</taxon>
        <taxon>Pterioida</taxon>
        <taxon>Pterioidea</taxon>
        <taxon>Pteriidae</taxon>
        <taxon>Pinctada</taxon>
    </lineage>
</organism>
<dbReference type="GO" id="GO:0061630">
    <property type="term" value="F:ubiquitin protein ligase activity"/>
    <property type="evidence" value="ECO:0007669"/>
    <property type="project" value="TreeGrafter"/>
</dbReference>
<name>A0AA88Y2X5_PINIB</name>
<evidence type="ECO:0008006" key="3">
    <source>
        <dbReference type="Google" id="ProtNLM"/>
    </source>
</evidence>
<gene>
    <name evidence="1" type="ORF">FSP39_008972</name>
</gene>
<dbReference type="InterPro" id="IPR050952">
    <property type="entry name" value="TRIM-NHL_E3_ligases"/>
</dbReference>
<dbReference type="Gene3D" id="2.120.10.30">
    <property type="entry name" value="TolB, C-terminal domain"/>
    <property type="match status" value="1"/>
</dbReference>
<dbReference type="AlphaFoldDB" id="A0AA88Y2X5"/>
<keyword evidence="2" id="KW-1185">Reference proteome</keyword>
<dbReference type="SUPFAM" id="SSF101898">
    <property type="entry name" value="NHL repeat"/>
    <property type="match status" value="1"/>
</dbReference>
<dbReference type="Proteomes" id="UP001186944">
    <property type="component" value="Unassembled WGS sequence"/>
</dbReference>
<dbReference type="PANTHER" id="PTHR24104:SF50">
    <property type="entry name" value="SMP-30_GLUCONOLACTONASE_LRE-LIKE REGION DOMAIN-CONTAINING PROTEIN"/>
    <property type="match status" value="1"/>
</dbReference>